<evidence type="ECO:0000259" key="1">
    <source>
        <dbReference type="Pfam" id="PF13406"/>
    </source>
</evidence>
<name>A0A7D7MGA1_PLAMR</name>
<dbReference type="RefSeq" id="WP_182091188.1">
    <property type="nucleotide sequence ID" value="NZ_CP059540.1"/>
</dbReference>
<dbReference type="SUPFAM" id="SSF53955">
    <property type="entry name" value="Lysozyme-like"/>
    <property type="match status" value="1"/>
</dbReference>
<dbReference type="EMBL" id="CP059540">
    <property type="protein sequence ID" value="QMT16028.1"/>
    <property type="molecule type" value="Genomic_DNA"/>
</dbReference>
<dbReference type="Pfam" id="PF13406">
    <property type="entry name" value="SLT_2"/>
    <property type="match status" value="1"/>
</dbReference>
<evidence type="ECO:0000313" key="2">
    <source>
        <dbReference type="EMBL" id="QMT16028.1"/>
    </source>
</evidence>
<feature type="domain" description="Transglycosylase SLT" evidence="1">
    <location>
        <begin position="144"/>
        <end position="181"/>
    </location>
</feature>
<dbReference type="KEGG" id="pdec:H1Q58_08500"/>
<dbReference type="InterPro" id="IPR031304">
    <property type="entry name" value="SLT_2"/>
</dbReference>
<dbReference type="CDD" id="cd13399">
    <property type="entry name" value="Slt35-like"/>
    <property type="match status" value="1"/>
</dbReference>
<keyword evidence="3" id="KW-1185">Reference proteome</keyword>
<organism evidence="2 3">
    <name type="scientific">Planococcus maritimus</name>
    <dbReference type="NCBI Taxonomy" id="192421"/>
    <lineage>
        <taxon>Bacteria</taxon>
        <taxon>Bacillati</taxon>
        <taxon>Bacillota</taxon>
        <taxon>Bacilli</taxon>
        <taxon>Bacillales</taxon>
        <taxon>Caryophanaceae</taxon>
        <taxon>Planococcus</taxon>
    </lineage>
</organism>
<sequence>MKQKKRKKPSLALKFLFVVALIPAAIVAFTLLAVMAYSSYGDTVKETVQKGQDQMFEVPFPEENIALYQEAAERYDIPWTLLAAHHRIETKFSTMDPLLSPVGAEGHMQFMPCTFVGWSHPTCSGQGQGKIPEADKTNPQVIAKYGGYGVDANGDGLADPYDLADALYSAANYLAQNGAAEGDLEQAIYRYNHSDEYVEDILHYYGRFEEQYNNS</sequence>
<dbReference type="Gene3D" id="1.10.530.10">
    <property type="match status" value="1"/>
</dbReference>
<reference evidence="2 3" key="1">
    <citation type="submission" date="2020-07" db="EMBL/GenBank/DDBJ databases">
        <title>Screening of a cold-adapted Planococcus bacterium producing protease in traditional shrimp paste and protease identification by genome sequencing.</title>
        <authorList>
            <person name="Gao R."/>
            <person name="Leng W."/>
            <person name="Chu Q."/>
            <person name="Wu X."/>
            <person name="Liu H."/>
            <person name="Li X."/>
        </authorList>
    </citation>
    <scope>NUCLEOTIDE SEQUENCE [LARGE SCALE GENOMIC DNA]</scope>
    <source>
        <strain evidence="2 3">XJ11</strain>
    </source>
</reference>
<protein>
    <submittedName>
        <fullName evidence="2">Lytic transglycosylase domain-containing protein</fullName>
    </submittedName>
</protein>
<dbReference type="InterPro" id="IPR023346">
    <property type="entry name" value="Lysozyme-like_dom_sf"/>
</dbReference>
<accession>A0A7D7MGA1</accession>
<evidence type="ECO:0000313" key="3">
    <source>
        <dbReference type="Proteomes" id="UP000514716"/>
    </source>
</evidence>
<proteinExistence type="predicted"/>
<gene>
    <name evidence="2" type="ORF">H1Q58_08500</name>
</gene>
<dbReference type="AlphaFoldDB" id="A0A7D7MGA1"/>
<dbReference type="Proteomes" id="UP000514716">
    <property type="component" value="Chromosome"/>
</dbReference>